<proteinExistence type="predicted"/>
<sequence length="89" mass="9554">MRSNKQSVVADEQVKLTVTDQLLRIKSVRSGADSSITQADLVNGCSSFSAVCSGNQYEIRSQSLTIATAGVYTLSVRYRAPEKAVNAIV</sequence>
<keyword evidence="2" id="KW-1185">Reference proteome</keyword>
<dbReference type="AlphaFoldDB" id="A0A6M0ITE6"/>
<evidence type="ECO:0000313" key="2">
    <source>
        <dbReference type="Proteomes" id="UP000477386"/>
    </source>
</evidence>
<organism evidence="1 2">
    <name type="scientific">Spirosoma agri</name>
    <dbReference type="NCBI Taxonomy" id="1987381"/>
    <lineage>
        <taxon>Bacteria</taxon>
        <taxon>Pseudomonadati</taxon>
        <taxon>Bacteroidota</taxon>
        <taxon>Cytophagia</taxon>
        <taxon>Cytophagales</taxon>
        <taxon>Cytophagaceae</taxon>
        <taxon>Spirosoma</taxon>
    </lineage>
</organism>
<name>A0A6M0ITE6_9BACT</name>
<protein>
    <submittedName>
        <fullName evidence="1">Uncharacterized protein</fullName>
    </submittedName>
</protein>
<feature type="non-terminal residue" evidence="1">
    <location>
        <position position="89"/>
    </location>
</feature>
<gene>
    <name evidence="1" type="ORF">GK091_28865</name>
</gene>
<reference evidence="1 2" key="1">
    <citation type="submission" date="2020-02" db="EMBL/GenBank/DDBJ databases">
        <title>Draft genome sequence of two Spirosoma agri KCTC 52727 and Spirosoma terrae KCTC 52035.</title>
        <authorList>
            <person name="Rojas J."/>
            <person name="Ambika Manirajan B."/>
            <person name="Ratering S."/>
            <person name="Suarez C."/>
            <person name="Schnell S."/>
        </authorList>
    </citation>
    <scope>NUCLEOTIDE SEQUENCE [LARGE SCALE GENOMIC DNA]</scope>
    <source>
        <strain evidence="1 2">KCTC 52727</strain>
    </source>
</reference>
<comment type="caution">
    <text evidence="1">The sequence shown here is derived from an EMBL/GenBank/DDBJ whole genome shotgun (WGS) entry which is preliminary data.</text>
</comment>
<dbReference type="RefSeq" id="WP_164044225.1">
    <property type="nucleotide sequence ID" value="NZ_JAAGNZ010000012.1"/>
</dbReference>
<dbReference type="Proteomes" id="UP000477386">
    <property type="component" value="Unassembled WGS sequence"/>
</dbReference>
<accession>A0A6M0ITE6</accession>
<evidence type="ECO:0000313" key="1">
    <source>
        <dbReference type="EMBL" id="NEU70911.1"/>
    </source>
</evidence>
<dbReference type="EMBL" id="JAAGNZ010000012">
    <property type="protein sequence ID" value="NEU70911.1"/>
    <property type="molecule type" value="Genomic_DNA"/>
</dbReference>